<dbReference type="Proteomes" id="UP000321393">
    <property type="component" value="Unassembled WGS sequence"/>
</dbReference>
<proteinExistence type="predicted"/>
<evidence type="ECO:0000313" key="2">
    <source>
        <dbReference type="Proteomes" id="UP000321393"/>
    </source>
</evidence>
<dbReference type="EMBL" id="SSTE01008412">
    <property type="protein sequence ID" value="KAA0055669.1"/>
    <property type="molecule type" value="Genomic_DNA"/>
</dbReference>
<accession>A0A5A7UQC1</accession>
<dbReference type="OrthoDB" id="1749511at2759"/>
<comment type="caution">
    <text evidence="1">The sequence shown here is derived from an EMBL/GenBank/DDBJ whole genome shotgun (WGS) entry which is preliminary data.</text>
</comment>
<organism evidence="1 2">
    <name type="scientific">Cucumis melo var. makuwa</name>
    <name type="common">Oriental melon</name>
    <dbReference type="NCBI Taxonomy" id="1194695"/>
    <lineage>
        <taxon>Eukaryota</taxon>
        <taxon>Viridiplantae</taxon>
        <taxon>Streptophyta</taxon>
        <taxon>Embryophyta</taxon>
        <taxon>Tracheophyta</taxon>
        <taxon>Spermatophyta</taxon>
        <taxon>Magnoliopsida</taxon>
        <taxon>eudicotyledons</taxon>
        <taxon>Gunneridae</taxon>
        <taxon>Pentapetalae</taxon>
        <taxon>rosids</taxon>
        <taxon>fabids</taxon>
        <taxon>Cucurbitales</taxon>
        <taxon>Cucurbitaceae</taxon>
        <taxon>Benincaseae</taxon>
        <taxon>Cucumis</taxon>
    </lineage>
</organism>
<protein>
    <submittedName>
        <fullName evidence="1">Uncharacterized protein</fullName>
    </submittedName>
</protein>
<evidence type="ECO:0000313" key="1">
    <source>
        <dbReference type="EMBL" id="KAA0055669.1"/>
    </source>
</evidence>
<name>A0A5A7UQC1_CUCMM</name>
<dbReference type="AlphaFoldDB" id="A0A5A7UQC1"/>
<sequence length="71" mass="8196">MEERMTPQRKYVEGIGESLVENVNDEGGGQRVKTEEGYFHIHQLSDLEKIVVASISFTGVALHWYRRMDNN</sequence>
<reference evidence="1 2" key="1">
    <citation type="submission" date="2019-08" db="EMBL/GenBank/DDBJ databases">
        <title>Draft genome sequences of two oriental melons (Cucumis melo L. var makuwa).</title>
        <authorList>
            <person name="Kwon S.-Y."/>
        </authorList>
    </citation>
    <scope>NUCLEOTIDE SEQUENCE [LARGE SCALE GENOMIC DNA]</scope>
    <source>
        <strain evidence="2">cv. SW 3</strain>
        <tissue evidence="1">Leaf</tissue>
    </source>
</reference>
<gene>
    <name evidence="1" type="ORF">E6C27_scaffold181G00370</name>
</gene>